<feature type="compositionally biased region" description="Basic residues" evidence="1">
    <location>
        <begin position="499"/>
        <end position="509"/>
    </location>
</feature>
<dbReference type="AlphaFoldDB" id="A0A939C1K7"/>
<comment type="caution">
    <text evidence="2">The sequence shown here is derived from an EMBL/GenBank/DDBJ whole genome shotgun (WGS) entry which is preliminary data.</text>
</comment>
<dbReference type="EMBL" id="JAERWK010000010">
    <property type="protein sequence ID" value="MBM9467259.1"/>
    <property type="molecule type" value="Genomic_DNA"/>
</dbReference>
<sequence>MTAPLRPAAVPTGELGQPGNLRARTTTRGRTEYAPQPAEQNWELTFPHSVRVYDQMRKTDGQVGSALNAIVQPILDAPWDLDTIGVKADVARFVRAELGLPGPGKPLERRRRGQAGIVWTEHLKEALLCLAWGFAPFEQTYEVTMPGDPGHPDDTDRPVVHLRKLGARLPSTLDRIEVARDGGLVGIWQKPIAGDWQATWGQGTQPGRDQAGNVLIPVDRLVMYVNGKEGADWTGTSILRNAYKHWLIADQLIRVDAQTVERNGMGLPIVEYQDPADRADAEDMVQQIRAGATAGIAYERGRFSVSLQGVSGTVVDALPKITAHQQAITKSVGAMFLDLGHDAGARSLGETFEQYFVRILRSWAKTVIASTATEHIVRDLVERNWGPDEAYPRIVPGDINTEQLSPEQLKTLTEAGLLVADDGMKQHVRTRWSLPEPDPEEEQDEPAAPANPFQPEPEPVDPVTGEPLPNPSPDGQQRNPFQPVAAAQYAAGVTTSTRATRRRGSPASR</sequence>
<keyword evidence="3" id="KW-1185">Reference proteome</keyword>
<accession>A0A939C1K7</accession>
<protein>
    <recommendedName>
        <fullName evidence="4">Portal protein</fullName>
    </recommendedName>
</protein>
<feature type="region of interest" description="Disordered" evidence="1">
    <location>
        <begin position="434"/>
        <end position="509"/>
    </location>
</feature>
<reference evidence="2" key="1">
    <citation type="submission" date="2021-01" db="EMBL/GenBank/DDBJ databases">
        <title>YIM 132084 draft genome.</title>
        <authorList>
            <person name="An D."/>
        </authorList>
    </citation>
    <scope>NUCLEOTIDE SEQUENCE</scope>
    <source>
        <strain evidence="2">YIM 132084</strain>
    </source>
</reference>
<evidence type="ECO:0000313" key="2">
    <source>
        <dbReference type="EMBL" id="MBM9467259.1"/>
    </source>
</evidence>
<name>A0A939C1K7_9ACTN</name>
<feature type="region of interest" description="Disordered" evidence="1">
    <location>
        <begin position="1"/>
        <end position="32"/>
    </location>
</feature>
<dbReference type="Pfam" id="PF06074">
    <property type="entry name" value="Portal_Mu"/>
    <property type="match status" value="1"/>
</dbReference>
<evidence type="ECO:0000256" key="1">
    <source>
        <dbReference type="SAM" id="MobiDB-lite"/>
    </source>
</evidence>
<evidence type="ECO:0000313" key="3">
    <source>
        <dbReference type="Proteomes" id="UP000663792"/>
    </source>
</evidence>
<evidence type="ECO:0008006" key="4">
    <source>
        <dbReference type="Google" id="ProtNLM"/>
    </source>
</evidence>
<gene>
    <name evidence="2" type="ORF">JL106_08205</name>
</gene>
<dbReference type="Proteomes" id="UP000663792">
    <property type="component" value="Unassembled WGS sequence"/>
</dbReference>
<proteinExistence type="predicted"/>
<dbReference type="InterPro" id="IPR009279">
    <property type="entry name" value="Portal_Mu"/>
</dbReference>
<dbReference type="RefSeq" id="WP_205260215.1">
    <property type="nucleotide sequence ID" value="NZ_JAERWK010000010.1"/>
</dbReference>
<organism evidence="2 3">
    <name type="scientific">Nakamurella leprariae</name>
    <dbReference type="NCBI Taxonomy" id="2803911"/>
    <lineage>
        <taxon>Bacteria</taxon>
        <taxon>Bacillati</taxon>
        <taxon>Actinomycetota</taxon>
        <taxon>Actinomycetes</taxon>
        <taxon>Nakamurellales</taxon>
        <taxon>Nakamurellaceae</taxon>
        <taxon>Nakamurella</taxon>
    </lineage>
</organism>